<feature type="coiled-coil region" evidence="5">
    <location>
        <begin position="213"/>
        <end position="240"/>
    </location>
</feature>
<evidence type="ECO:0000256" key="5">
    <source>
        <dbReference type="SAM" id="Coils"/>
    </source>
</evidence>
<dbReference type="EC" id="1.14.14.51" evidence="8"/>
<evidence type="ECO:0000313" key="8">
    <source>
        <dbReference type="EMBL" id="STO07896.1"/>
    </source>
</evidence>
<dbReference type="GO" id="GO:0005524">
    <property type="term" value="F:ATP binding"/>
    <property type="evidence" value="ECO:0007669"/>
    <property type="project" value="UniProtKB-KW"/>
</dbReference>
<evidence type="ECO:0000256" key="3">
    <source>
        <dbReference type="ARBA" id="ARBA00023015"/>
    </source>
</evidence>
<evidence type="ECO:0000256" key="4">
    <source>
        <dbReference type="ARBA" id="ARBA00023163"/>
    </source>
</evidence>
<dbReference type="InterPro" id="IPR025662">
    <property type="entry name" value="Sigma_54_int_dom_ATP-bd_1"/>
</dbReference>
<keyword evidence="4" id="KW-0804">Transcription</keyword>
<dbReference type="CDD" id="cd00009">
    <property type="entry name" value="AAA"/>
    <property type="match status" value="1"/>
</dbReference>
<dbReference type="InterPro" id="IPR002197">
    <property type="entry name" value="HTH_Fis"/>
</dbReference>
<gene>
    <name evidence="8" type="ORF">NCTC13163_01257</name>
</gene>
<dbReference type="PRINTS" id="PR01590">
    <property type="entry name" value="HTHFIS"/>
</dbReference>
<dbReference type="Pfam" id="PF02954">
    <property type="entry name" value="HTH_8"/>
    <property type="match status" value="1"/>
</dbReference>
<sequence>MNKRLLIVGAGRGGTEVLKMLLDSPLVTVVAVVDSDASAEGLKLARGRGIQVASDWRVCADKKIDFVVETTGKSETFHELKEHFTDAVVLPGEFIRVVVERLKQNQQMLEAIIDCTSEAISVADHNGNTILINPSYTRLTGFKKEDVVDKPATADIGMQESVHLKVLSTGKGVRDIRMQIGATRRDILVNAEPIIVEGKLRGSVGVIRDVSQIRALRDELQEAKTRIRNLEAKYQFADIIATSEAMRFVIEQARLAALTPVTVLIRGESGTGKELFAHAIHGESPRKYKKFVRVNCAAISPTLLESELFGYEDGAFSGAKRGGKVGYFEEADGGSLFLDEIGELPLDVQVKLLRVLQEHEIVRVGGTNAIPVDVRIIAATNADLEQKVADGTFREDLYYRINRMPIYIPPLRDRLEEIEPLSERIIRKLNQEYGRSVRGIEAEAIELLKTQHWKGNVRELENVLGRAMIYMASTEQQIAPHHLQLSPRVTTARTAEALSLQDAVARYERDLIERAIAEADGNKSEAARRLHISIRTLYNKLERMQ</sequence>
<dbReference type="PANTHER" id="PTHR32071:SF121">
    <property type="entry name" value="SIGMA L-DEPENDENT TRANSCRIPTIONAL REGULATOR YQIR-RELATED"/>
    <property type="match status" value="1"/>
</dbReference>
<dbReference type="InterPro" id="IPR003593">
    <property type="entry name" value="AAA+_ATPase"/>
</dbReference>
<dbReference type="SMART" id="SM00091">
    <property type="entry name" value="PAS"/>
    <property type="match status" value="1"/>
</dbReference>
<dbReference type="InterPro" id="IPR009057">
    <property type="entry name" value="Homeodomain-like_sf"/>
</dbReference>
<dbReference type="SUPFAM" id="SSF55785">
    <property type="entry name" value="PYP-like sensor domain (PAS domain)"/>
    <property type="match status" value="1"/>
</dbReference>
<dbReference type="InterPro" id="IPR013767">
    <property type="entry name" value="PAS_fold"/>
</dbReference>
<dbReference type="Pfam" id="PF00989">
    <property type="entry name" value="PAS"/>
    <property type="match status" value="1"/>
</dbReference>
<evidence type="ECO:0000256" key="2">
    <source>
        <dbReference type="ARBA" id="ARBA00022840"/>
    </source>
</evidence>
<keyword evidence="8" id="KW-0560">Oxidoreductase</keyword>
<dbReference type="SMART" id="SM00382">
    <property type="entry name" value="AAA"/>
    <property type="match status" value="1"/>
</dbReference>
<dbReference type="InterPro" id="IPR036291">
    <property type="entry name" value="NAD(P)-bd_dom_sf"/>
</dbReference>
<dbReference type="Pfam" id="PF00158">
    <property type="entry name" value="Sigma54_activat"/>
    <property type="match status" value="1"/>
</dbReference>
<dbReference type="InterPro" id="IPR002078">
    <property type="entry name" value="Sigma_54_int"/>
</dbReference>
<dbReference type="Gene3D" id="3.30.450.20">
    <property type="entry name" value="PAS domain"/>
    <property type="match status" value="1"/>
</dbReference>
<keyword evidence="2" id="KW-0067">ATP-binding</keyword>
<dbReference type="Gene3D" id="1.10.8.60">
    <property type="match status" value="1"/>
</dbReference>
<feature type="domain" description="Sigma-54 factor interaction" evidence="6">
    <location>
        <begin position="239"/>
        <end position="469"/>
    </location>
</feature>
<dbReference type="Gene3D" id="1.10.10.60">
    <property type="entry name" value="Homeodomain-like"/>
    <property type="match status" value="1"/>
</dbReference>
<proteinExistence type="predicted"/>
<dbReference type="AlphaFoldDB" id="A0A377FTS6"/>
<dbReference type="PROSITE" id="PS50045">
    <property type="entry name" value="SIGMA54_INTERACT_4"/>
    <property type="match status" value="1"/>
</dbReference>
<keyword evidence="1" id="KW-0547">Nucleotide-binding</keyword>
<protein>
    <submittedName>
        <fullName evidence="8">(S)-limonene 6-monooxygenase</fullName>
        <ecNumber evidence="8">1.14.14.51</ecNumber>
    </submittedName>
</protein>
<dbReference type="PROSITE" id="PS00675">
    <property type="entry name" value="SIGMA54_INTERACT_1"/>
    <property type="match status" value="1"/>
</dbReference>
<evidence type="ECO:0000259" key="6">
    <source>
        <dbReference type="PROSITE" id="PS50045"/>
    </source>
</evidence>
<dbReference type="Gene3D" id="3.40.50.300">
    <property type="entry name" value="P-loop containing nucleotide triphosphate hydrolases"/>
    <property type="match status" value="1"/>
</dbReference>
<dbReference type="Pfam" id="PF25601">
    <property type="entry name" value="AAA_lid_14"/>
    <property type="match status" value="1"/>
</dbReference>
<dbReference type="FunFam" id="3.40.50.300:FF:000006">
    <property type="entry name" value="DNA-binding transcriptional regulator NtrC"/>
    <property type="match status" value="1"/>
</dbReference>
<organism evidence="8 9">
    <name type="scientific">Exiguobacterium aurantiacum</name>
    <dbReference type="NCBI Taxonomy" id="33987"/>
    <lineage>
        <taxon>Bacteria</taxon>
        <taxon>Bacillati</taxon>
        <taxon>Bacillota</taxon>
        <taxon>Bacilli</taxon>
        <taxon>Bacillales</taxon>
        <taxon>Bacillales Family XII. Incertae Sedis</taxon>
        <taxon>Exiguobacterium</taxon>
    </lineage>
</organism>
<dbReference type="InterPro" id="IPR000014">
    <property type="entry name" value="PAS"/>
</dbReference>
<name>A0A377FTS6_9BACL</name>
<dbReference type="EMBL" id="UGGP01000001">
    <property type="protein sequence ID" value="STO07896.1"/>
    <property type="molecule type" value="Genomic_DNA"/>
</dbReference>
<dbReference type="SUPFAM" id="SSF52540">
    <property type="entry name" value="P-loop containing nucleoside triphosphate hydrolases"/>
    <property type="match status" value="1"/>
</dbReference>
<dbReference type="PROSITE" id="PS50112">
    <property type="entry name" value="PAS"/>
    <property type="match status" value="1"/>
</dbReference>
<dbReference type="Proteomes" id="UP000254060">
    <property type="component" value="Unassembled WGS sequence"/>
</dbReference>
<dbReference type="PANTHER" id="PTHR32071">
    <property type="entry name" value="TRANSCRIPTIONAL REGULATORY PROTEIN"/>
    <property type="match status" value="1"/>
</dbReference>
<keyword evidence="8" id="KW-0503">Monooxygenase</keyword>
<dbReference type="GO" id="GO:0006355">
    <property type="term" value="P:regulation of DNA-templated transcription"/>
    <property type="evidence" value="ECO:0007669"/>
    <property type="project" value="InterPro"/>
</dbReference>
<evidence type="ECO:0000259" key="7">
    <source>
        <dbReference type="PROSITE" id="PS50112"/>
    </source>
</evidence>
<dbReference type="InterPro" id="IPR035965">
    <property type="entry name" value="PAS-like_dom_sf"/>
</dbReference>
<accession>A0A377FTS6</accession>
<reference evidence="8 9" key="1">
    <citation type="submission" date="2018-06" db="EMBL/GenBank/DDBJ databases">
        <authorList>
            <consortium name="Pathogen Informatics"/>
            <person name="Doyle S."/>
        </authorList>
    </citation>
    <scope>NUCLEOTIDE SEQUENCE [LARGE SCALE GENOMIC DNA]</scope>
    <source>
        <strain evidence="8 9">NCTC13163</strain>
    </source>
</reference>
<dbReference type="PROSITE" id="PS00676">
    <property type="entry name" value="SIGMA54_INTERACT_2"/>
    <property type="match status" value="1"/>
</dbReference>
<evidence type="ECO:0000256" key="1">
    <source>
        <dbReference type="ARBA" id="ARBA00022741"/>
    </source>
</evidence>
<dbReference type="InterPro" id="IPR058031">
    <property type="entry name" value="AAA_lid_NorR"/>
</dbReference>
<dbReference type="GO" id="GO:0043565">
    <property type="term" value="F:sequence-specific DNA binding"/>
    <property type="evidence" value="ECO:0007669"/>
    <property type="project" value="InterPro"/>
</dbReference>
<dbReference type="Gene3D" id="3.40.50.720">
    <property type="entry name" value="NAD(P)-binding Rossmann-like Domain"/>
    <property type="match status" value="1"/>
</dbReference>
<evidence type="ECO:0000313" key="9">
    <source>
        <dbReference type="Proteomes" id="UP000254060"/>
    </source>
</evidence>
<keyword evidence="3" id="KW-0805">Transcription regulation</keyword>
<dbReference type="OrthoDB" id="9771372at2"/>
<dbReference type="SUPFAM" id="SSF46689">
    <property type="entry name" value="Homeodomain-like"/>
    <property type="match status" value="1"/>
</dbReference>
<dbReference type="RefSeq" id="WP_024371528.1">
    <property type="nucleotide sequence ID" value="NZ_UGGP01000001.1"/>
</dbReference>
<keyword evidence="5" id="KW-0175">Coiled coil</keyword>
<dbReference type="InterPro" id="IPR025943">
    <property type="entry name" value="Sigma_54_int_dom_ATP-bd_2"/>
</dbReference>
<dbReference type="InterPro" id="IPR027417">
    <property type="entry name" value="P-loop_NTPase"/>
</dbReference>
<dbReference type="STRING" id="1397694.GCA_000702585_01761"/>
<feature type="domain" description="PAS" evidence="7">
    <location>
        <begin position="105"/>
        <end position="156"/>
    </location>
</feature>
<dbReference type="NCBIfam" id="TIGR00229">
    <property type="entry name" value="sensory_box"/>
    <property type="match status" value="1"/>
</dbReference>
<dbReference type="GO" id="GO:0018675">
    <property type="term" value="F:(S)-limonene 6-monooxygenase activity"/>
    <property type="evidence" value="ECO:0007669"/>
    <property type="project" value="UniProtKB-EC"/>
</dbReference>
<dbReference type="SUPFAM" id="SSF51735">
    <property type="entry name" value="NAD(P)-binding Rossmann-fold domains"/>
    <property type="match status" value="1"/>
</dbReference>
<dbReference type="CDD" id="cd00130">
    <property type="entry name" value="PAS"/>
    <property type="match status" value="1"/>
</dbReference>